<sequence>MLSSFVCLGTIPFSSVCR</sequence>
<accession>U4LHG4</accession>
<organism evidence="1 2">
    <name type="scientific">Pyronema omphalodes (strain CBS 100304)</name>
    <name type="common">Pyronema confluens</name>
    <dbReference type="NCBI Taxonomy" id="1076935"/>
    <lineage>
        <taxon>Eukaryota</taxon>
        <taxon>Fungi</taxon>
        <taxon>Dikarya</taxon>
        <taxon>Ascomycota</taxon>
        <taxon>Pezizomycotina</taxon>
        <taxon>Pezizomycetes</taxon>
        <taxon>Pezizales</taxon>
        <taxon>Pyronemataceae</taxon>
        <taxon>Pyronema</taxon>
    </lineage>
</organism>
<protein>
    <submittedName>
        <fullName evidence="1">Uncharacterized protein</fullName>
    </submittedName>
</protein>
<name>U4LHG4_PYROM</name>
<proteinExistence type="predicted"/>
<dbReference type="AlphaFoldDB" id="U4LHG4"/>
<gene>
    <name evidence="1" type="ORF">PCON_11010</name>
</gene>
<keyword evidence="2" id="KW-1185">Reference proteome</keyword>
<evidence type="ECO:0000313" key="1">
    <source>
        <dbReference type="EMBL" id="CCX31569.1"/>
    </source>
</evidence>
<reference evidence="1 2" key="1">
    <citation type="journal article" date="2013" name="PLoS Genet.">
        <title>The genome and development-dependent transcriptomes of Pyronema confluens: a window into fungal evolution.</title>
        <authorList>
            <person name="Traeger S."/>
            <person name="Altegoer F."/>
            <person name="Freitag M."/>
            <person name="Gabaldon T."/>
            <person name="Kempken F."/>
            <person name="Kumar A."/>
            <person name="Marcet-Houben M."/>
            <person name="Poggeler S."/>
            <person name="Stajich J.E."/>
            <person name="Nowrousian M."/>
        </authorList>
    </citation>
    <scope>NUCLEOTIDE SEQUENCE [LARGE SCALE GENOMIC DNA]</scope>
    <source>
        <strain evidence="2">CBS 100304</strain>
        <tissue evidence="1">Vegetative mycelium</tissue>
    </source>
</reference>
<dbReference type="Proteomes" id="UP000018144">
    <property type="component" value="Unassembled WGS sequence"/>
</dbReference>
<evidence type="ECO:0000313" key="2">
    <source>
        <dbReference type="Proteomes" id="UP000018144"/>
    </source>
</evidence>
<dbReference type="EMBL" id="HF935615">
    <property type="protein sequence ID" value="CCX31569.1"/>
    <property type="molecule type" value="Genomic_DNA"/>
</dbReference>